<dbReference type="InterPro" id="IPR051681">
    <property type="entry name" value="Ser/Thr_Kinases-Pseudokinases"/>
</dbReference>
<dbReference type="PROSITE" id="PS00107">
    <property type="entry name" value="PROTEIN_KINASE_ATP"/>
    <property type="match status" value="1"/>
</dbReference>
<feature type="transmembrane region" description="Helical" evidence="3">
    <location>
        <begin position="386"/>
        <end position="411"/>
    </location>
</feature>
<dbReference type="Proteomes" id="UP001183176">
    <property type="component" value="Unassembled WGS sequence"/>
</dbReference>
<keyword evidence="5" id="KW-0808">Transferase</keyword>
<feature type="region of interest" description="Disordered" evidence="2">
    <location>
        <begin position="291"/>
        <end position="328"/>
    </location>
</feature>
<dbReference type="InterPro" id="IPR000719">
    <property type="entry name" value="Prot_kinase_dom"/>
</dbReference>
<protein>
    <submittedName>
        <fullName evidence="5">Protein kinase</fullName>
    </submittedName>
</protein>
<sequence>MTFKVPGYRVNQLLGRGSHGEVWSARANGSGELVALKRIVTADAGIVTAARAEAAVLAALDHPSLIQLREFIAMDAAVILVMELANAGSLAGLLGRRDRLSPGEVASTLSPIAAALAHAHHEGVLHGDVSAANVLFSEAGHPKLADFGVARMVGGDAEVIGTPAYLDPVIAAGGVPGAASDVFSMGAVALHCLTGTGPWHSGGATGVDDVLAIAARGSIPNLAARLEHCPPDLAAVVIRALDPEPYRRGTAAEFALDLRASTRPVPVMLTGGRVVPRVGRHSLEGRQASMLAGRGSGSAAGTREAVGARSGAGASAAGRAATDGPGGADPLAAGVAGRPIFSRPPRITAGPPQAELTHVSRPQVRPPVVAPRHGPRWLPAALAGRAWWLGFGAVVIGGSVLLAVAVALIALPRRPASISAGRPPSGIPAPRSAATVEGSVASAPATTSARAGAATAPVPRALVAAPAEAARILAALDATRSQAFELRRPDLLNDVYGVPGLLEQDTQQLTDLVPPGCGVTGLRTRYRVLSASRSSTATSATALHVSVTASLGAGSVVCGGSVHGRTRAAGPVGLRLVIEGGGAGYRIVSERADAPAR</sequence>
<dbReference type="Pfam" id="PF00069">
    <property type="entry name" value="Pkinase"/>
    <property type="match status" value="1"/>
</dbReference>
<dbReference type="PANTHER" id="PTHR44329:SF214">
    <property type="entry name" value="PROTEIN KINASE DOMAIN-CONTAINING PROTEIN"/>
    <property type="match status" value="1"/>
</dbReference>
<gene>
    <name evidence="5" type="ORF">RM423_08325</name>
</gene>
<dbReference type="InterPro" id="IPR011009">
    <property type="entry name" value="Kinase-like_dom_sf"/>
</dbReference>
<evidence type="ECO:0000259" key="4">
    <source>
        <dbReference type="PROSITE" id="PS50011"/>
    </source>
</evidence>
<dbReference type="Gene3D" id="1.10.510.10">
    <property type="entry name" value="Transferase(Phosphotransferase) domain 1"/>
    <property type="match status" value="1"/>
</dbReference>
<keyword evidence="3" id="KW-0812">Transmembrane</keyword>
<reference evidence="6" key="1">
    <citation type="submission" date="2023-07" db="EMBL/GenBank/DDBJ databases">
        <title>30 novel species of actinomycetes from the DSMZ collection.</title>
        <authorList>
            <person name="Nouioui I."/>
        </authorList>
    </citation>
    <scope>NUCLEOTIDE SEQUENCE [LARGE SCALE GENOMIC DNA]</scope>
    <source>
        <strain evidence="6">DSM 44399</strain>
    </source>
</reference>
<dbReference type="EMBL" id="JAVREH010000007">
    <property type="protein sequence ID" value="MDT0261400.1"/>
    <property type="molecule type" value="Genomic_DNA"/>
</dbReference>
<evidence type="ECO:0000313" key="5">
    <source>
        <dbReference type="EMBL" id="MDT0261400.1"/>
    </source>
</evidence>
<dbReference type="CDD" id="cd14014">
    <property type="entry name" value="STKc_PknB_like"/>
    <property type="match status" value="1"/>
</dbReference>
<proteinExistence type="predicted"/>
<dbReference type="PANTHER" id="PTHR44329">
    <property type="entry name" value="SERINE/THREONINE-PROTEIN KINASE TNNI3K-RELATED"/>
    <property type="match status" value="1"/>
</dbReference>
<feature type="domain" description="Protein kinase" evidence="4">
    <location>
        <begin position="8"/>
        <end position="268"/>
    </location>
</feature>
<keyword evidence="6" id="KW-1185">Reference proteome</keyword>
<evidence type="ECO:0000313" key="6">
    <source>
        <dbReference type="Proteomes" id="UP001183176"/>
    </source>
</evidence>
<keyword evidence="1" id="KW-0547">Nucleotide-binding</keyword>
<dbReference type="PROSITE" id="PS50011">
    <property type="entry name" value="PROTEIN_KINASE_DOM"/>
    <property type="match status" value="1"/>
</dbReference>
<evidence type="ECO:0000256" key="2">
    <source>
        <dbReference type="SAM" id="MobiDB-lite"/>
    </source>
</evidence>
<name>A0ABU2J8U4_9ACTN</name>
<dbReference type="RefSeq" id="WP_311422556.1">
    <property type="nucleotide sequence ID" value="NZ_JAVREH010000007.1"/>
</dbReference>
<dbReference type="InterPro" id="IPR008266">
    <property type="entry name" value="Tyr_kinase_AS"/>
</dbReference>
<organism evidence="5 6">
    <name type="scientific">Jatrophihabitans lederbergiae</name>
    <dbReference type="NCBI Taxonomy" id="3075547"/>
    <lineage>
        <taxon>Bacteria</taxon>
        <taxon>Bacillati</taxon>
        <taxon>Actinomycetota</taxon>
        <taxon>Actinomycetes</taxon>
        <taxon>Jatrophihabitantales</taxon>
        <taxon>Jatrophihabitantaceae</taxon>
        <taxon>Jatrophihabitans</taxon>
    </lineage>
</organism>
<dbReference type="PROSITE" id="PS00109">
    <property type="entry name" value="PROTEIN_KINASE_TYR"/>
    <property type="match status" value="1"/>
</dbReference>
<accession>A0ABU2J8U4</accession>
<keyword evidence="1" id="KW-0067">ATP-binding</keyword>
<feature type="binding site" evidence="1">
    <location>
        <position position="37"/>
    </location>
    <ligand>
        <name>ATP</name>
        <dbReference type="ChEBI" id="CHEBI:30616"/>
    </ligand>
</feature>
<keyword evidence="3" id="KW-0472">Membrane</keyword>
<dbReference type="GO" id="GO:0016301">
    <property type="term" value="F:kinase activity"/>
    <property type="evidence" value="ECO:0007669"/>
    <property type="project" value="UniProtKB-KW"/>
</dbReference>
<dbReference type="InterPro" id="IPR017441">
    <property type="entry name" value="Protein_kinase_ATP_BS"/>
</dbReference>
<keyword evidence="5" id="KW-0418">Kinase</keyword>
<evidence type="ECO:0000256" key="3">
    <source>
        <dbReference type="SAM" id="Phobius"/>
    </source>
</evidence>
<keyword evidence="3" id="KW-1133">Transmembrane helix</keyword>
<dbReference type="SUPFAM" id="SSF56112">
    <property type="entry name" value="Protein kinase-like (PK-like)"/>
    <property type="match status" value="1"/>
</dbReference>
<comment type="caution">
    <text evidence="5">The sequence shown here is derived from an EMBL/GenBank/DDBJ whole genome shotgun (WGS) entry which is preliminary data.</text>
</comment>
<evidence type="ECO:0000256" key="1">
    <source>
        <dbReference type="PROSITE-ProRule" id="PRU10141"/>
    </source>
</evidence>